<keyword evidence="4 6" id="KW-1278">Translocase</keyword>
<dbReference type="Gene3D" id="1.10.645.10">
    <property type="entry name" value="Cytochrome-c3 Hydrogenase, chain B"/>
    <property type="match status" value="1"/>
</dbReference>
<dbReference type="AlphaFoldDB" id="A0A3N1H911"/>
<organism evidence="8 9">
    <name type="scientific">Saccharothrix texasensis</name>
    <dbReference type="NCBI Taxonomy" id="103734"/>
    <lineage>
        <taxon>Bacteria</taxon>
        <taxon>Bacillati</taxon>
        <taxon>Actinomycetota</taxon>
        <taxon>Actinomycetes</taxon>
        <taxon>Pseudonocardiales</taxon>
        <taxon>Pseudonocardiaceae</taxon>
        <taxon>Saccharothrix</taxon>
    </lineage>
</organism>
<evidence type="ECO:0000313" key="9">
    <source>
        <dbReference type="Proteomes" id="UP000268727"/>
    </source>
</evidence>
<dbReference type="InterPro" id="IPR014029">
    <property type="entry name" value="NADH_UbQ_OxRdtase_49kDa_CS"/>
</dbReference>
<name>A0A3N1H911_9PSEU</name>
<accession>A0A3N1H911</accession>
<keyword evidence="5 6" id="KW-0520">NAD</keyword>
<keyword evidence="3" id="KW-0874">Quinone</keyword>
<evidence type="ECO:0000256" key="6">
    <source>
        <dbReference type="RuleBase" id="RU003685"/>
    </source>
</evidence>
<dbReference type="InterPro" id="IPR001135">
    <property type="entry name" value="NADH_Q_OxRdtase_suD"/>
</dbReference>
<evidence type="ECO:0000256" key="1">
    <source>
        <dbReference type="ARBA" id="ARBA00005769"/>
    </source>
</evidence>
<keyword evidence="2 6" id="KW-0813">Transport</keyword>
<evidence type="ECO:0000256" key="2">
    <source>
        <dbReference type="ARBA" id="ARBA00022448"/>
    </source>
</evidence>
<dbReference type="GO" id="GO:0051287">
    <property type="term" value="F:NAD binding"/>
    <property type="evidence" value="ECO:0007669"/>
    <property type="project" value="InterPro"/>
</dbReference>
<dbReference type="InterPro" id="IPR029014">
    <property type="entry name" value="NiFe-Hase_large"/>
</dbReference>
<proteinExistence type="inferred from homology"/>
<feature type="domain" description="NADH-quinone oxidoreductase subunit D" evidence="7">
    <location>
        <begin position="279"/>
        <end position="354"/>
    </location>
</feature>
<dbReference type="SUPFAM" id="SSF56762">
    <property type="entry name" value="HydB/Nqo4-like"/>
    <property type="match status" value="1"/>
</dbReference>
<dbReference type="OrthoDB" id="9801496at2"/>
<dbReference type="Pfam" id="PF00346">
    <property type="entry name" value="Complex1_49kDa"/>
    <property type="match status" value="3"/>
</dbReference>
<feature type="domain" description="NADH-quinone oxidoreductase subunit D" evidence="7">
    <location>
        <begin position="189"/>
        <end position="278"/>
    </location>
</feature>
<dbReference type="PANTHER" id="PTHR11993:SF10">
    <property type="entry name" value="NADH DEHYDROGENASE [UBIQUINONE] IRON-SULFUR PROTEIN 2, MITOCHONDRIAL"/>
    <property type="match status" value="1"/>
</dbReference>
<sequence>MEITVGVGAGARHLGVDRVVDLGPLHPSAHGAYRLRLTVRDDEVITAAAPLVGHLHRGAEKLFEVRDYRQVLTLANRHDWLAAFCNELAVALAVERMTGMDVPPRAQALRVLLCELNRIMAHLVFLAPLTGTRDRDAVQAVLEEATGGRIHFMANRIGGLREDVPAGWTGRVREVLSAVDPGEAPEGLAGLGVLHRDAALAFGVTGPVGRASGVNFDLRRDDPLPGYRDLDVRPVVRAEGDALARVRCLVDEVRQSVALAGQCLDRLPAGPVNLRLPKAVKAPEGSVYTWVEAPLGTSGVHLASRGEKTPWRLKLRTPSFNNVQALSALLPGTKVADLPAVLGSFAVVVGDIDK</sequence>
<dbReference type="EMBL" id="RJKM01000001">
    <property type="protein sequence ID" value="ROP38926.1"/>
    <property type="molecule type" value="Genomic_DNA"/>
</dbReference>
<comment type="similarity">
    <text evidence="1 6">Belongs to the complex I 49 kDa subunit family.</text>
</comment>
<dbReference type="PANTHER" id="PTHR11993">
    <property type="entry name" value="NADH-UBIQUINONE OXIDOREDUCTASE 49 KDA SUBUNIT"/>
    <property type="match status" value="1"/>
</dbReference>
<comment type="caution">
    <text evidence="8">The sequence shown here is derived from an EMBL/GenBank/DDBJ whole genome shotgun (WGS) entry which is preliminary data.</text>
</comment>
<evidence type="ECO:0000313" key="8">
    <source>
        <dbReference type="EMBL" id="ROP38926.1"/>
    </source>
</evidence>
<dbReference type="PROSITE" id="PS00535">
    <property type="entry name" value="COMPLEX1_49K"/>
    <property type="match status" value="1"/>
</dbReference>
<feature type="domain" description="NADH-quinone oxidoreductase subunit D" evidence="7">
    <location>
        <begin position="130"/>
        <end position="179"/>
    </location>
</feature>
<evidence type="ECO:0000256" key="4">
    <source>
        <dbReference type="ARBA" id="ARBA00022967"/>
    </source>
</evidence>
<gene>
    <name evidence="8" type="ORF">EDD40_4292</name>
</gene>
<dbReference type="InterPro" id="IPR022885">
    <property type="entry name" value="NDH1_su_D/H"/>
</dbReference>
<keyword evidence="9" id="KW-1185">Reference proteome</keyword>
<evidence type="ECO:0000259" key="7">
    <source>
        <dbReference type="Pfam" id="PF00346"/>
    </source>
</evidence>
<evidence type="ECO:0000256" key="3">
    <source>
        <dbReference type="ARBA" id="ARBA00022719"/>
    </source>
</evidence>
<dbReference type="Proteomes" id="UP000268727">
    <property type="component" value="Unassembled WGS sequence"/>
</dbReference>
<dbReference type="GO" id="GO:0016651">
    <property type="term" value="F:oxidoreductase activity, acting on NAD(P)H"/>
    <property type="evidence" value="ECO:0007669"/>
    <property type="project" value="InterPro"/>
</dbReference>
<evidence type="ECO:0000256" key="5">
    <source>
        <dbReference type="ARBA" id="ARBA00023027"/>
    </source>
</evidence>
<reference evidence="8 9" key="1">
    <citation type="submission" date="2018-11" db="EMBL/GenBank/DDBJ databases">
        <title>Sequencing the genomes of 1000 actinobacteria strains.</title>
        <authorList>
            <person name="Klenk H.-P."/>
        </authorList>
    </citation>
    <scope>NUCLEOTIDE SEQUENCE [LARGE SCALE GENOMIC DNA]</scope>
    <source>
        <strain evidence="8 9">DSM 44231</strain>
    </source>
</reference>
<protein>
    <submittedName>
        <fullName evidence="8">NADH dehydrogenase subunit D</fullName>
    </submittedName>
</protein>
<dbReference type="RefSeq" id="WP_123744494.1">
    <property type="nucleotide sequence ID" value="NZ_RJKM01000001.1"/>
</dbReference>
<dbReference type="GO" id="GO:0048038">
    <property type="term" value="F:quinone binding"/>
    <property type="evidence" value="ECO:0007669"/>
    <property type="project" value="UniProtKB-KW"/>
</dbReference>